<accession>E6QJE6</accession>
<proteinExistence type="predicted"/>
<name>E6QJE6_9ZZZZ</name>
<dbReference type="SUPFAM" id="SSF56300">
    <property type="entry name" value="Metallo-dependent phosphatases"/>
    <property type="match status" value="1"/>
</dbReference>
<dbReference type="EMBL" id="CABQ01000087">
    <property type="protein sequence ID" value="CBI07362.1"/>
    <property type="molecule type" value="Genomic_DNA"/>
</dbReference>
<reference evidence="2" key="1">
    <citation type="submission" date="2009-10" db="EMBL/GenBank/DDBJ databases">
        <title>Diversity of trophic interactions inside an arsenic-rich microbial ecosystem.</title>
        <authorList>
            <person name="Bertin P.N."/>
            <person name="Heinrich-Salmeron A."/>
            <person name="Pelletier E."/>
            <person name="Goulhen-Chollet F."/>
            <person name="Arsene-Ploetze F."/>
            <person name="Gallien S."/>
            <person name="Calteau A."/>
            <person name="Vallenet D."/>
            <person name="Casiot C."/>
            <person name="Chane-Woon-Ming B."/>
            <person name="Giloteaux L."/>
            <person name="Barakat M."/>
            <person name="Bonnefoy V."/>
            <person name="Bruneel O."/>
            <person name="Chandler M."/>
            <person name="Cleiss J."/>
            <person name="Duran R."/>
            <person name="Elbaz-Poulichet F."/>
            <person name="Fonknechten N."/>
            <person name="Lauga B."/>
            <person name="Mornico D."/>
            <person name="Ortet P."/>
            <person name="Schaeffer C."/>
            <person name="Siguier P."/>
            <person name="Alexander Thil Smith A."/>
            <person name="Van Dorsselaer A."/>
            <person name="Weissenbach J."/>
            <person name="Medigue C."/>
            <person name="Le Paslier D."/>
        </authorList>
    </citation>
    <scope>NUCLEOTIDE SEQUENCE</scope>
</reference>
<evidence type="ECO:0000259" key="1">
    <source>
        <dbReference type="Pfam" id="PF00149"/>
    </source>
</evidence>
<dbReference type="Pfam" id="PF00149">
    <property type="entry name" value="Metallophos"/>
    <property type="match status" value="1"/>
</dbReference>
<dbReference type="PANTHER" id="PTHR42850:SF11">
    <property type="entry name" value="BIS(5'-NUCLEOSYL)-TETRAPHOSPHATASE [SYMMETRICAL]"/>
    <property type="match status" value="1"/>
</dbReference>
<feature type="domain" description="Calcineurin-like phosphoesterase" evidence="1">
    <location>
        <begin position="24"/>
        <end position="104"/>
    </location>
</feature>
<dbReference type="AlphaFoldDB" id="E6QJE6"/>
<comment type="caution">
    <text evidence="2">The sequence shown here is derived from an EMBL/GenBank/DDBJ whole genome shotgun (WGS) entry which is preliminary data.</text>
</comment>
<dbReference type="GO" id="GO:0005737">
    <property type="term" value="C:cytoplasm"/>
    <property type="evidence" value="ECO:0007669"/>
    <property type="project" value="TreeGrafter"/>
</dbReference>
<gene>
    <name evidence="2" type="ORF">CARN6_0694</name>
</gene>
<protein>
    <recommendedName>
        <fullName evidence="1">Calcineurin-like phosphoesterase domain-containing protein</fullName>
    </recommendedName>
</protein>
<dbReference type="GO" id="GO:0008803">
    <property type="term" value="F:bis(5'-nucleosyl)-tetraphosphatase (symmetrical) activity"/>
    <property type="evidence" value="ECO:0007669"/>
    <property type="project" value="TreeGrafter"/>
</dbReference>
<dbReference type="Gene3D" id="3.60.21.10">
    <property type="match status" value="1"/>
</dbReference>
<dbReference type="InterPro" id="IPR050126">
    <property type="entry name" value="Ap4A_hydrolase"/>
</dbReference>
<dbReference type="GO" id="GO:0110154">
    <property type="term" value="P:RNA decapping"/>
    <property type="evidence" value="ECO:0007669"/>
    <property type="project" value="TreeGrafter"/>
</dbReference>
<dbReference type="GO" id="GO:0016791">
    <property type="term" value="F:phosphatase activity"/>
    <property type="evidence" value="ECO:0007669"/>
    <property type="project" value="TreeGrafter"/>
</dbReference>
<sequence length="119" mass="13456">MNAFLQDNPLVIHHEFNPIGRDFVIGDLHGCRAMLDTLLDHACFDPAMDRLFSVGDLVDRGPDSVGCLELLLESWFFSVLGNHDAMLLAYWATLSGERQSLYRDSFLSGSYVRFNYGTH</sequence>
<dbReference type="InterPro" id="IPR029052">
    <property type="entry name" value="Metallo-depent_PP-like"/>
</dbReference>
<organism evidence="2">
    <name type="scientific">mine drainage metagenome</name>
    <dbReference type="NCBI Taxonomy" id="410659"/>
    <lineage>
        <taxon>unclassified sequences</taxon>
        <taxon>metagenomes</taxon>
        <taxon>ecological metagenomes</taxon>
    </lineage>
</organism>
<dbReference type="InterPro" id="IPR004843">
    <property type="entry name" value="Calcineurin-like_PHP"/>
</dbReference>
<evidence type="ECO:0000313" key="2">
    <source>
        <dbReference type="EMBL" id="CBI07362.1"/>
    </source>
</evidence>
<dbReference type="PANTHER" id="PTHR42850">
    <property type="entry name" value="METALLOPHOSPHOESTERASE"/>
    <property type="match status" value="1"/>
</dbReference>